<comment type="caution">
    <text evidence="1">The sequence shown here is derived from an EMBL/GenBank/DDBJ whole genome shotgun (WGS) entry which is preliminary data.</text>
</comment>
<proteinExistence type="predicted"/>
<sequence>MDSDSDSPFNYSWPSFPKMRIRRRTEKKVYHMQPAFPEAAHCKNNPPRTKWTFFQSRVGNGSSPPHLVLIAKVRRCFSGAALT</sequence>
<evidence type="ECO:0000313" key="1">
    <source>
        <dbReference type="EMBL" id="KAK0142547.1"/>
    </source>
</evidence>
<gene>
    <name evidence="1" type="ORF">N1851_019522</name>
</gene>
<protein>
    <submittedName>
        <fullName evidence="1">Uncharacterized protein</fullName>
    </submittedName>
</protein>
<dbReference type="Proteomes" id="UP001174136">
    <property type="component" value="Unassembled WGS sequence"/>
</dbReference>
<dbReference type="AlphaFoldDB" id="A0AA47MM71"/>
<accession>A0AA47MM71</accession>
<dbReference type="EMBL" id="JAOPHQ010003556">
    <property type="protein sequence ID" value="KAK0142547.1"/>
    <property type="molecule type" value="Genomic_DNA"/>
</dbReference>
<reference evidence="1" key="1">
    <citation type="journal article" date="2023" name="Front. Mar. Sci.">
        <title>A new Merluccius polli reference genome to investigate the effects of global change in West African waters.</title>
        <authorList>
            <person name="Mateo J.L."/>
            <person name="Blanco-Fernandez C."/>
            <person name="Garcia-Vazquez E."/>
            <person name="Machado-Schiaffino G."/>
        </authorList>
    </citation>
    <scope>NUCLEOTIDE SEQUENCE</scope>
    <source>
        <strain evidence="1">C29</strain>
        <tissue evidence="1">Fin</tissue>
    </source>
</reference>
<organism evidence="1 2">
    <name type="scientific">Merluccius polli</name>
    <name type="common">Benguela hake</name>
    <name type="synonym">Merluccius cadenati</name>
    <dbReference type="NCBI Taxonomy" id="89951"/>
    <lineage>
        <taxon>Eukaryota</taxon>
        <taxon>Metazoa</taxon>
        <taxon>Chordata</taxon>
        <taxon>Craniata</taxon>
        <taxon>Vertebrata</taxon>
        <taxon>Euteleostomi</taxon>
        <taxon>Actinopterygii</taxon>
        <taxon>Neopterygii</taxon>
        <taxon>Teleostei</taxon>
        <taxon>Neoteleostei</taxon>
        <taxon>Acanthomorphata</taxon>
        <taxon>Zeiogadaria</taxon>
        <taxon>Gadariae</taxon>
        <taxon>Gadiformes</taxon>
        <taxon>Gadoidei</taxon>
        <taxon>Merlucciidae</taxon>
        <taxon>Merluccius</taxon>
    </lineage>
</organism>
<evidence type="ECO:0000313" key="2">
    <source>
        <dbReference type="Proteomes" id="UP001174136"/>
    </source>
</evidence>
<name>A0AA47MM71_MERPO</name>
<keyword evidence="2" id="KW-1185">Reference proteome</keyword>